<dbReference type="InterPro" id="IPR009056">
    <property type="entry name" value="Cyt_c-like_dom"/>
</dbReference>
<dbReference type="GO" id="GO:0046872">
    <property type="term" value="F:metal ion binding"/>
    <property type="evidence" value="ECO:0007669"/>
    <property type="project" value="UniProtKB-KW"/>
</dbReference>
<dbReference type="EMBL" id="CP024608">
    <property type="protein sequence ID" value="ATQ74817.1"/>
    <property type="molecule type" value="Genomic_DNA"/>
</dbReference>
<feature type="domain" description="Cytochrome c" evidence="6">
    <location>
        <begin position="195"/>
        <end position="293"/>
    </location>
</feature>
<evidence type="ECO:0000313" key="8">
    <source>
        <dbReference type="Proteomes" id="UP000229897"/>
    </source>
</evidence>
<evidence type="ECO:0000256" key="4">
    <source>
        <dbReference type="PROSITE-ProRule" id="PRU00433"/>
    </source>
</evidence>
<reference evidence="7" key="1">
    <citation type="submission" date="2017-10" db="EMBL/GenBank/DDBJ databases">
        <title>Massilia psychrophilum sp. nov., a novel purple-pigmented bacterium isolated from Tianshan glacier, Xinjiang Municipality, China.</title>
        <authorList>
            <person name="Wang H."/>
        </authorList>
    </citation>
    <scope>NUCLEOTIDE SEQUENCE [LARGE SCALE GENOMIC DNA]</scope>
    <source>
        <strain evidence="7">B2</strain>
    </source>
</reference>
<evidence type="ECO:0000256" key="3">
    <source>
        <dbReference type="ARBA" id="ARBA00023004"/>
    </source>
</evidence>
<dbReference type="Pfam" id="PF13442">
    <property type="entry name" value="Cytochrome_CBB3"/>
    <property type="match status" value="1"/>
</dbReference>
<protein>
    <submittedName>
        <fullName evidence="7">Cytochrome C</fullName>
    </submittedName>
</protein>
<gene>
    <name evidence="7" type="ORF">CR152_09990</name>
</gene>
<sequence length="300" mass="31697">MNGWVKGIGLAMLALGLAALVTVLAGLWLGERKMARKIAVHVADITLPEDAASIAHGRYLFNTRGCATCHGRDGSGAAVIDYGTTRIVSPNITAGANSAITRYRTPDWVRTLRHGVKPDGRPLLIMPSEDYSLLSDADMGAIIAYARQLAPVSGQAADVRLPVVVKVMYAFGAVRDAAETIDHAAPPAPAAVPAVTIEHGAYVAYSCIGCHGENLTGGRIPGTPSTWPAPANLTPGYDSAMTRYRTPDSFITMLRSGRRPDGSAISPVMPFAALGEMNEVDMRALHAYLQSLPPRAGGQR</sequence>
<dbReference type="PANTHER" id="PTHR35008">
    <property type="entry name" value="BLL4482 PROTEIN-RELATED"/>
    <property type="match status" value="1"/>
</dbReference>
<evidence type="ECO:0000256" key="1">
    <source>
        <dbReference type="ARBA" id="ARBA00022617"/>
    </source>
</evidence>
<feature type="domain" description="Cytochrome c" evidence="6">
    <location>
        <begin position="52"/>
        <end position="150"/>
    </location>
</feature>
<dbReference type="PROSITE" id="PS51007">
    <property type="entry name" value="CYTC"/>
    <property type="match status" value="2"/>
</dbReference>
<dbReference type="Proteomes" id="UP000229897">
    <property type="component" value="Chromosome"/>
</dbReference>
<accession>A0A2D2DIM3</accession>
<keyword evidence="2 4" id="KW-0479">Metal-binding</keyword>
<dbReference type="AlphaFoldDB" id="A0A2D2DIM3"/>
<name>A0A2D2DIM3_9BURK</name>
<dbReference type="GO" id="GO:0009055">
    <property type="term" value="F:electron transfer activity"/>
    <property type="evidence" value="ECO:0007669"/>
    <property type="project" value="InterPro"/>
</dbReference>
<keyword evidence="5" id="KW-0472">Membrane</keyword>
<keyword evidence="5" id="KW-1133">Transmembrane helix</keyword>
<keyword evidence="3 4" id="KW-0408">Iron</keyword>
<feature type="transmembrane region" description="Helical" evidence="5">
    <location>
        <begin position="6"/>
        <end position="29"/>
    </location>
</feature>
<proteinExistence type="predicted"/>
<dbReference type="SUPFAM" id="SSF46626">
    <property type="entry name" value="Cytochrome c"/>
    <property type="match status" value="2"/>
</dbReference>
<evidence type="ECO:0000256" key="2">
    <source>
        <dbReference type="ARBA" id="ARBA00022723"/>
    </source>
</evidence>
<dbReference type="PANTHER" id="PTHR35008:SF8">
    <property type="entry name" value="ALCOHOL DEHYDROGENASE CYTOCHROME C SUBUNIT"/>
    <property type="match status" value="1"/>
</dbReference>
<dbReference type="RefSeq" id="WP_099874793.1">
    <property type="nucleotide sequence ID" value="NZ_CP024608.1"/>
</dbReference>
<dbReference type="KEGG" id="mass:CR152_09990"/>
<dbReference type="Gene3D" id="1.10.760.10">
    <property type="entry name" value="Cytochrome c-like domain"/>
    <property type="match status" value="2"/>
</dbReference>
<keyword evidence="5" id="KW-0812">Transmembrane</keyword>
<dbReference type="OrthoDB" id="9809720at2"/>
<keyword evidence="8" id="KW-1185">Reference proteome</keyword>
<evidence type="ECO:0000256" key="5">
    <source>
        <dbReference type="SAM" id="Phobius"/>
    </source>
</evidence>
<dbReference type="Pfam" id="PF00034">
    <property type="entry name" value="Cytochrom_C"/>
    <property type="match status" value="1"/>
</dbReference>
<evidence type="ECO:0000259" key="6">
    <source>
        <dbReference type="PROSITE" id="PS51007"/>
    </source>
</evidence>
<evidence type="ECO:0000313" key="7">
    <source>
        <dbReference type="EMBL" id="ATQ74817.1"/>
    </source>
</evidence>
<keyword evidence="1 4" id="KW-0349">Heme</keyword>
<dbReference type="InterPro" id="IPR051459">
    <property type="entry name" value="Cytochrome_c-type_DH"/>
</dbReference>
<organism evidence="7 8">
    <name type="scientific">Massilia violaceinigra</name>
    <dbReference type="NCBI Taxonomy" id="2045208"/>
    <lineage>
        <taxon>Bacteria</taxon>
        <taxon>Pseudomonadati</taxon>
        <taxon>Pseudomonadota</taxon>
        <taxon>Betaproteobacteria</taxon>
        <taxon>Burkholderiales</taxon>
        <taxon>Oxalobacteraceae</taxon>
        <taxon>Telluria group</taxon>
        <taxon>Massilia</taxon>
    </lineage>
</organism>
<dbReference type="GO" id="GO:0020037">
    <property type="term" value="F:heme binding"/>
    <property type="evidence" value="ECO:0007669"/>
    <property type="project" value="InterPro"/>
</dbReference>
<dbReference type="InterPro" id="IPR036909">
    <property type="entry name" value="Cyt_c-like_dom_sf"/>
</dbReference>